<dbReference type="GO" id="GO:0006271">
    <property type="term" value="P:DNA strand elongation involved in DNA replication"/>
    <property type="evidence" value="ECO:0007669"/>
    <property type="project" value="TreeGrafter"/>
</dbReference>
<feature type="domain" description="DNA polymerase III beta sliding clamp central" evidence="11">
    <location>
        <begin position="129"/>
        <end position="249"/>
    </location>
</feature>
<dbReference type="InterPro" id="IPR046938">
    <property type="entry name" value="DNA_clamp_sf"/>
</dbReference>
<dbReference type="GO" id="GO:0005737">
    <property type="term" value="C:cytoplasm"/>
    <property type="evidence" value="ECO:0007669"/>
    <property type="project" value="UniProtKB-SubCell"/>
</dbReference>
<evidence type="ECO:0000259" key="12">
    <source>
        <dbReference type="Pfam" id="PF02768"/>
    </source>
</evidence>
<evidence type="ECO:0000256" key="9">
    <source>
        <dbReference type="PIRNR" id="PIRNR000804"/>
    </source>
</evidence>
<evidence type="ECO:0000256" key="3">
    <source>
        <dbReference type="ARBA" id="ARBA00022490"/>
    </source>
</evidence>
<gene>
    <name evidence="13" type="primary">dnaN</name>
    <name evidence="13" type="ORF">COX37_03145</name>
</gene>
<comment type="caution">
    <text evidence="13">The sequence shown here is derived from an EMBL/GenBank/DDBJ whole genome shotgun (WGS) entry which is preliminary data.</text>
</comment>
<keyword evidence="3 9" id="KW-0963">Cytoplasm</keyword>
<dbReference type="InterPro" id="IPR022635">
    <property type="entry name" value="DNA_polIII_beta_C"/>
</dbReference>
<dbReference type="NCBIfam" id="TIGR00663">
    <property type="entry name" value="dnan"/>
    <property type="match status" value="1"/>
</dbReference>
<keyword evidence="8" id="KW-0238">DNA-binding</keyword>
<evidence type="ECO:0000313" key="13">
    <source>
        <dbReference type="EMBL" id="PIP22611.1"/>
    </source>
</evidence>
<dbReference type="InterPro" id="IPR022634">
    <property type="entry name" value="DNA_polIII_beta_N"/>
</dbReference>
<comment type="similarity">
    <text evidence="2 9">Belongs to the beta sliding clamp family.</text>
</comment>
<comment type="function">
    <text evidence="9">Confers DNA tethering and processivity to DNA polymerases and other proteins. Acts as a clamp, forming a ring around DNA (a reaction catalyzed by the clamp-loading complex) which diffuses in an ATP-independent manner freely and bidirectionally along dsDNA. Initially characterized for its ability to contact the catalytic subunit of DNA polymerase III (Pol III), a complex, multichain enzyme responsible for most of the replicative synthesis in bacteria; Pol III exhibits 3'-5' exonuclease proofreading activity. The beta chain is required for initiation of replication as well as for processivity of DNA replication.</text>
</comment>
<evidence type="ECO:0000256" key="1">
    <source>
        <dbReference type="ARBA" id="ARBA00004496"/>
    </source>
</evidence>
<dbReference type="EMBL" id="PCRO01000037">
    <property type="protein sequence ID" value="PIP22611.1"/>
    <property type="molecule type" value="Genomic_DNA"/>
</dbReference>
<protein>
    <recommendedName>
        <fullName evidence="9">Beta sliding clamp</fullName>
    </recommendedName>
</protein>
<dbReference type="Proteomes" id="UP000229976">
    <property type="component" value="Unassembled WGS sequence"/>
</dbReference>
<dbReference type="Pfam" id="PF00712">
    <property type="entry name" value="DNA_pol3_beta"/>
    <property type="match status" value="1"/>
</dbReference>
<keyword evidence="7 9" id="KW-0239">DNA-directed DNA polymerase</keyword>
<comment type="subcellular location">
    <subcellularLocation>
        <location evidence="1 9">Cytoplasm</location>
    </subcellularLocation>
</comment>
<evidence type="ECO:0000256" key="5">
    <source>
        <dbReference type="ARBA" id="ARBA00022695"/>
    </source>
</evidence>
<name>A0A2G9YVU7_9BACT</name>
<dbReference type="GO" id="GO:0003677">
    <property type="term" value="F:DNA binding"/>
    <property type="evidence" value="ECO:0007669"/>
    <property type="project" value="UniProtKB-UniRule"/>
</dbReference>
<dbReference type="AlphaFoldDB" id="A0A2G9YVU7"/>
<feature type="domain" description="DNA polymerase III beta sliding clamp C-terminal" evidence="12">
    <location>
        <begin position="252"/>
        <end position="371"/>
    </location>
</feature>
<proteinExistence type="inferred from homology"/>
<keyword evidence="5 9" id="KW-0548">Nucleotidyltransferase</keyword>
<dbReference type="InterPro" id="IPR001001">
    <property type="entry name" value="DNA_polIII_beta"/>
</dbReference>
<sequence>MKIEILQEKLKQGIQVIEKVSQKSLSLPILQNVLLNAENNFLGLEATNLETGIKWWSLAKVEKDGKALAPIKIFSSLIGLSPNKKLSLFSKKTDIVVECQDNKTTLKGFDPNDFPIIPQPKEGGSVSVESALFCSALSQIVDIASLSGVRPEISGIYFLFQEKELKMAATDSFRLGEKRMPVKKSFSGDVSMILPQQAAREIVSIFGEKEGALDIYFSPNQVLFESIMAETKHPQIQLVSKLIEGDYPNYQEIIPQKSDIKAVLKKEEFLNQVKAAGLFGGKSNEVNLKVNPEKKRIEIFSQSSELGEYESFLSGDIKGNPLSISFNYKFLLDGISKIKGEDIVFELTNEEGPGVLKQSGKDDFFYVLMPIKAN</sequence>
<dbReference type="GO" id="GO:0003887">
    <property type="term" value="F:DNA-directed DNA polymerase activity"/>
    <property type="evidence" value="ECO:0007669"/>
    <property type="project" value="UniProtKB-UniRule"/>
</dbReference>
<evidence type="ECO:0000256" key="6">
    <source>
        <dbReference type="ARBA" id="ARBA00022705"/>
    </source>
</evidence>
<evidence type="ECO:0000313" key="14">
    <source>
        <dbReference type="Proteomes" id="UP000229976"/>
    </source>
</evidence>
<comment type="subunit">
    <text evidence="9">Forms a ring-shaped head-to-tail homodimer around DNA.</text>
</comment>
<dbReference type="CDD" id="cd00140">
    <property type="entry name" value="beta_clamp"/>
    <property type="match status" value="1"/>
</dbReference>
<dbReference type="SUPFAM" id="SSF55979">
    <property type="entry name" value="DNA clamp"/>
    <property type="match status" value="3"/>
</dbReference>
<dbReference type="InterPro" id="IPR022637">
    <property type="entry name" value="DNA_polIII_beta_cen"/>
</dbReference>
<feature type="domain" description="DNA polymerase III beta sliding clamp N-terminal" evidence="10">
    <location>
        <begin position="1"/>
        <end position="118"/>
    </location>
</feature>
<keyword evidence="4 9" id="KW-0808">Transferase</keyword>
<dbReference type="SMART" id="SM00480">
    <property type="entry name" value="POL3Bc"/>
    <property type="match status" value="1"/>
</dbReference>
<dbReference type="PANTHER" id="PTHR30478">
    <property type="entry name" value="DNA POLYMERASE III SUBUNIT BETA"/>
    <property type="match status" value="1"/>
</dbReference>
<dbReference type="GO" id="GO:0008408">
    <property type="term" value="F:3'-5' exonuclease activity"/>
    <property type="evidence" value="ECO:0007669"/>
    <property type="project" value="InterPro"/>
</dbReference>
<dbReference type="PIRSF" id="PIRSF000804">
    <property type="entry name" value="DNA_pol_III_b"/>
    <property type="match status" value="1"/>
</dbReference>
<dbReference type="Gene3D" id="3.10.150.10">
    <property type="entry name" value="DNA Polymerase III, subunit A, domain 2"/>
    <property type="match status" value="1"/>
</dbReference>
<dbReference type="Pfam" id="PF02767">
    <property type="entry name" value="DNA_pol3_beta_2"/>
    <property type="match status" value="1"/>
</dbReference>
<dbReference type="PANTHER" id="PTHR30478:SF0">
    <property type="entry name" value="BETA SLIDING CLAMP"/>
    <property type="match status" value="1"/>
</dbReference>
<keyword evidence="6 9" id="KW-0235">DNA replication</keyword>
<reference evidence="13 14" key="1">
    <citation type="submission" date="2017-09" db="EMBL/GenBank/DDBJ databases">
        <title>Depth-based differentiation of microbial function through sediment-hosted aquifers and enrichment of novel symbionts in the deep terrestrial subsurface.</title>
        <authorList>
            <person name="Probst A.J."/>
            <person name="Ladd B."/>
            <person name="Jarett J.K."/>
            <person name="Geller-Mcgrath D.E."/>
            <person name="Sieber C.M."/>
            <person name="Emerson J.B."/>
            <person name="Anantharaman K."/>
            <person name="Thomas B.C."/>
            <person name="Malmstrom R."/>
            <person name="Stieglmeier M."/>
            <person name="Klingl A."/>
            <person name="Woyke T."/>
            <person name="Ryan C.M."/>
            <person name="Banfield J.F."/>
        </authorList>
    </citation>
    <scope>NUCLEOTIDE SEQUENCE [LARGE SCALE GENOMIC DNA]</scope>
    <source>
        <strain evidence="13">CG23_combo_of_CG06-09_8_20_14_all_39_17</strain>
    </source>
</reference>
<evidence type="ECO:0000256" key="7">
    <source>
        <dbReference type="ARBA" id="ARBA00022932"/>
    </source>
</evidence>
<dbReference type="GO" id="GO:0009360">
    <property type="term" value="C:DNA polymerase III complex"/>
    <property type="evidence" value="ECO:0007669"/>
    <property type="project" value="InterPro"/>
</dbReference>
<organism evidence="13 14">
    <name type="scientific">Candidatus Nealsonbacteria bacterium CG23_combo_of_CG06-09_8_20_14_all_39_17</name>
    <dbReference type="NCBI Taxonomy" id="1974722"/>
    <lineage>
        <taxon>Bacteria</taxon>
        <taxon>Candidatus Nealsoniibacteriota</taxon>
    </lineage>
</organism>
<evidence type="ECO:0000256" key="8">
    <source>
        <dbReference type="ARBA" id="ARBA00023125"/>
    </source>
</evidence>
<evidence type="ECO:0000256" key="2">
    <source>
        <dbReference type="ARBA" id="ARBA00010752"/>
    </source>
</evidence>
<evidence type="ECO:0000259" key="11">
    <source>
        <dbReference type="Pfam" id="PF02767"/>
    </source>
</evidence>
<dbReference type="Gene3D" id="3.70.10.10">
    <property type="match status" value="1"/>
</dbReference>
<accession>A0A2G9YVU7</accession>
<dbReference type="Pfam" id="PF02768">
    <property type="entry name" value="DNA_pol3_beta_3"/>
    <property type="match status" value="1"/>
</dbReference>
<evidence type="ECO:0000259" key="10">
    <source>
        <dbReference type="Pfam" id="PF00712"/>
    </source>
</evidence>
<evidence type="ECO:0000256" key="4">
    <source>
        <dbReference type="ARBA" id="ARBA00022679"/>
    </source>
</evidence>